<feature type="transmembrane region" description="Helical" evidence="4">
    <location>
        <begin position="120"/>
        <end position="140"/>
    </location>
</feature>
<dbReference type="InterPro" id="IPR036259">
    <property type="entry name" value="MFS_trans_sf"/>
</dbReference>
<feature type="transmembrane region" description="Helical" evidence="4">
    <location>
        <begin position="392"/>
        <end position="414"/>
    </location>
</feature>
<evidence type="ECO:0000313" key="7">
    <source>
        <dbReference type="Proteomes" id="UP000272706"/>
    </source>
</evidence>
<dbReference type="SUPFAM" id="SSF103473">
    <property type="entry name" value="MFS general substrate transporter"/>
    <property type="match status" value="1"/>
</dbReference>
<dbReference type="Pfam" id="PF07690">
    <property type="entry name" value="MFS_1"/>
    <property type="match status" value="1"/>
</dbReference>
<feature type="domain" description="Major facilitator superfamily (MFS) profile" evidence="5">
    <location>
        <begin position="30"/>
        <end position="418"/>
    </location>
</feature>
<keyword evidence="3 4" id="KW-0472">Membrane</keyword>
<dbReference type="OrthoDB" id="189258at2"/>
<feature type="transmembrane region" description="Helical" evidence="4">
    <location>
        <begin position="20"/>
        <end position="36"/>
    </location>
</feature>
<feature type="transmembrane region" description="Helical" evidence="4">
    <location>
        <begin position="316"/>
        <end position="336"/>
    </location>
</feature>
<feature type="transmembrane region" description="Helical" evidence="4">
    <location>
        <begin position="160"/>
        <end position="178"/>
    </location>
</feature>
<evidence type="ECO:0000256" key="2">
    <source>
        <dbReference type="ARBA" id="ARBA00022989"/>
    </source>
</evidence>
<dbReference type="GO" id="GO:0022857">
    <property type="term" value="F:transmembrane transporter activity"/>
    <property type="evidence" value="ECO:0007669"/>
    <property type="project" value="InterPro"/>
</dbReference>
<dbReference type="Proteomes" id="UP000272706">
    <property type="component" value="Unassembled WGS sequence"/>
</dbReference>
<evidence type="ECO:0000256" key="4">
    <source>
        <dbReference type="SAM" id="Phobius"/>
    </source>
</evidence>
<dbReference type="InterPro" id="IPR011701">
    <property type="entry name" value="MFS"/>
</dbReference>
<feature type="transmembrane region" description="Helical" evidence="4">
    <location>
        <begin position="198"/>
        <end position="217"/>
    </location>
</feature>
<feature type="transmembrane region" description="Helical" evidence="4">
    <location>
        <begin position="238"/>
        <end position="265"/>
    </location>
</feature>
<name>A0A3A5KJP4_9HYPH</name>
<gene>
    <name evidence="6" type="ORF">D3227_26075</name>
</gene>
<keyword evidence="1 4" id="KW-0812">Transmembrane</keyword>
<feature type="transmembrane region" description="Helical" evidence="4">
    <location>
        <begin position="271"/>
        <end position="295"/>
    </location>
</feature>
<sequence>MLSYFAAQKSTDIRKPKRRFALLPSGAGSTASYLLASRGLRAFGDGLVSLLLPAYLAALGFNALEIGIFATATLSGSAALTLGVGAIAHRFSRRSLLVAAAILMILTGFAFALVHDFWPLLLVAFVGTLNPSSGDVSVFLPLEHAELAHSVTDRDRTALFARYSLVGALIGAVGALAAGTPDLLRQLVGMEIKQALQFAFLLYAFLGVGSLILYRRLPDESIDPSAPPAEPLRKSRTIVLTLAALFSLDAFAGGLVVQSLLALWLYQTFGLSLATAGAIFFCTGVLSAVSYLVAVQISKRIGLVNTMVFTHLPSSLCLLLIPFMHSLASVIVLLLIRSALSQMDVPTRTSYVMAVVAPGERAAAASVTAVPRSLASAASPMLAGSLLSVSGFGWPLLIAGALKIVYDILLLVTFRKIRPPEER</sequence>
<keyword evidence="7" id="KW-1185">Reference proteome</keyword>
<proteinExistence type="predicted"/>
<dbReference type="AlphaFoldDB" id="A0A3A5KJP4"/>
<organism evidence="6 7">
    <name type="scientific">Mesorhizobium waimense</name>
    <dbReference type="NCBI Taxonomy" id="1300307"/>
    <lineage>
        <taxon>Bacteria</taxon>
        <taxon>Pseudomonadati</taxon>
        <taxon>Pseudomonadota</taxon>
        <taxon>Alphaproteobacteria</taxon>
        <taxon>Hyphomicrobiales</taxon>
        <taxon>Phyllobacteriaceae</taxon>
        <taxon>Mesorhizobium</taxon>
    </lineage>
</organism>
<comment type="caution">
    <text evidence="6">The sequence shown here is derived from an EMBL/GenBank/DDBJ whole genome shotgun (WGS) entry which is preliminary data.</text>
</comment>
<accession>A0A3A5KJP4</accession>
<keyword evidence="2 4" id="KW-1133">Transmembrane helix</keyword>
<feature type="transmembrane region" description="Helical" evidence="4">
    <location>
        <begin position="56"/>
        <end position="84"/>
    </location>
</feature>
<protein>
    <submittedName>
        <fullName evidence="6">MFS transporter</fullName>
    </submittedName>
</protein>
<evidence type="ECO:0000256" key="1">
    <source>
        <dbReference type="ARBA" id="ARBA00022692"/>
    </source>
</evidence>
<dbReference type="InterPro" id="IPR020846">
    <property type="entry name" value="MFS_dom"/>
</dbReference>
<dbReference type="PANTHER" id="PTHR23520:SF5">
    <property type="entry name" value="TRANSPORTER, PUTATIVE (AFU_ORTHOLOGUE AFUA_3G04000)-RELATED"/>
    <property type="match status" value="1"/>
</dbReference>
<dbReference type="PROSITE" id="PS50850">
    <property type="entry name" value="MFS"/>
    <property type="match status" value="1"/>
</dbReference>
<dbReference type="Gene3D" id="1.20.1250.20">
    <property type="entry name" value="MFS general substrate transporter like domains"/>
    <property type="match status" value="1"/>
</dbReference>
<dbReference type="PANTHER" id="PTHR23520">
    <property type="entry name" value="TRANSPORTER, PUTATIVE (AFU_ORTHOLOGUE AFUA_3G04000)-RELATED"/>
    <property type="match status" value="1"/>
</dbReference>
<evidence type="ECO:0000313" key="6">
    <source>
        <dbReference type="EMBL" id="RJT32875.1"/>
    </source>
</evidence>
<reference evidence="6 7" key="1">
    <citation type="submission" date="2018-09" db="EMBL/GenBank/DDBJ databases">
        <title>Mesorhizobium carmichaelinearum sp. nov. isolated from Carmichaelinea spp. root nodules in New Zealand.</title>
        <authorList>
            <person name="De Meyer S.E."/>
        </authorList>
    </citation>
    <scope>NUCLEOTIDE SEQUENCE [LARGE SCALE GENOMIC DNA]</scope>
    <source>
        <strain evidence="6 7">ICMP19557</strain>
    </source>
</reference>
<feature type="transmembrane region" description="Helical" evidence="4">
    <location>
        <begin position="96"/>
        <end position="114"/>
    </location>
</feature>
<dbReference type="EMBL" id="QZWZ01000024">
    <property type="protein sequence ID" value="RJT32875.1"/>
    <property type="molecule type" value="Genomic_DNA"/>
</dbReference>
<evidence type="ECO:0000256" key="3">
    <source>
        <dbReference type="ARBA" id="ARBA00023136"/>
    </source>
</evidence>
<evidence type="ECO:0000259" key="5">
    <source>
        <dbReference type="PROSITE" id="PS50850"/>
    </source>
</evidence>